<feature type="region of interest" description="Disordered" evidence="3">
    <location>
        <begin position="854"/>
        <end position="885"/>
    </location>
</feature>
<evidence type="ECO:0000256" key="3">
    <source>
        <dbReference type="SAM" id="MobiDB-lite"/>
    </source>
</evidence>
<feature type="region of interest" description="Disordered" evidence="3">
    <location>
        <begin position="730"/>
        <end position="752"/>
    </location>
</feature>
<organism evidence="5 6">
    <name type="scientific">Massariosphaeria phaeospora</name>
    <dbReference type="NCBI Taxonomy" id="100035"/>
    <lineage>
        <taxon>Eukaryota</taxon>
        <taxon>Fungi</taxon>
        <taxon>Dikarya</taxon>
        <taxon>Ascomycota</taxon>
        <taxon>Pezizomycotina</taxon>
        <taxon>Dothideomycetes</taxon>
        <taxon>Pleosporomycetidae</taxon>
        <taxon>Pleosporales</taxon>
        <taxon>Pleosporales incertae sedis</taxon>
        <taxon>Massariosphaeria</taxon>
    </lineage>
</organism>
<keyword evidence="1" id="KW-0479">Metal-binding</keyword>
<keyword evidence="2" id="KW-0539">Nucleus</keyword>
<dbReference type="InterPro" id="IPR001138">
    <property type="entry name" value="Zn2Cys6_DnaBD"/>
</dbReference>
<dbReference type="InterPro" id="IPR053230">
    <property type="entry name" value="Trans_reg_galc"/>
</dbReference>
<dbReference type="SMART" id="SM00906">
    <property type="entry name" value="Fungal_trans"/>
    <property type="match status" value="1"/>
</dbReference>
<dbReference type="InterPro" id="IPR007219">
    <property type="entry name" value="XnlR_reg_dom"/>
</dbReference>
<dbReference type="SMART" id="SM00066">
    <property type="entry name" value="GAL4"/>
    <property type="match status" value="1"/>
</dbReference>
<dbReference type="OrthoDB" id="5296287at2759"/>
<evidence type="ECO:0000313" key="5">
    <source>
        <dbReference type="EMBL" id="KAF2868236.1"/>
    </source>
</evidence>
<feature type="domain" description="Zn(2)-C6 fungal-type" evidence="4">
    <location>
        <begin position="35"/>
        <end position="65"/>
    </location>
</feature>
<accession>A0A7C8M457</accession>
<dbReference type="Pfam" id="PF04082">
    <property type="entry name" value="Fungal_trans"/>
    <property type="match status" value="1"/>
</dbReference>
<evidence type="ECO:0000259" key="4">
    <source>
        <dbReference type="PROSITE" id="PS50048"/>
    </source>
</evidence>
<dbReference type="InterPro" id="IPR036864">
    <property type="entry name" value="Zn2-C6_fun-type_DNA-bd_sf"/>
</dbReference>
<gene>
    <name evidence="5" type="ORF">BDV95DRAFT_610203</name>
</gene>
<dbReference type="GO" id="GO:0006351">
    <property type="term" value="P:DNA-templated transcription"/>
    <property type="evidence" value="ECO:0007669"/>
    <property type="project" value="InterPro"/>
</dbReference>
<dbReference type="PANTHER" id="PTHR47654:SF5">
    <property type="entry name" value="TRANSCRIPTION FACTOR DOMAIN-CONTAINING PROTEIN"/>
    <property type="match status" value="1"/>
</dbReference>
<dbReference type="CDD" id="cd00067">
    <property type="entry name" value="GAL4"/>
    <property type="match status" value="1"/>
</dbReference>
<dbReference type="Pfam" id="PF00172">
    <property type="entry name" value="Zn_clus"/>
    <property type="match status" value="1"/>
</dbReference>
<sequence length="885" mass="98848">MQPSQGLKIAIPRMDPPRRPDNSPSRQKEKRIGNACTECRKRKIRCGGELPTCKACDANNRPCSYGLSRRDRGREVVERNESLVSLLKDLSLRADNADKQLINDALQANEDEEPPSFAPTPADKTHGKRRREDPVTSATLEEGAEYEEHGEYLVTGSVGSNEEIHSVDEDLLRNKQSMETGFVGKNSEVQWLRTLQSLPEDAPFEEPHGPPGNSTEAVGQRADALHQRRSRPGTERRGHVTDFTFYLDSDDIAFDIIENPHEFPVPETAERLIETYFTTLHRSFPILPASSHAQFLRFFSARKEGAQFPVPDKWRALLNLVLAIGARYSHLIDAEWQGNHGDDTRYMIRAVRLLQGKQGAMVLATPDSMLIQATGLLSLYYLIIGHVGRGWIMIGISLRFSLAVGLHLRNETPPTLAGEEPGHESMVWTWWGLHSLERLLCAMTGRPFIITVADCTAQLPPILPEELFVADTGSRLSADGRMGSLSYLIMSSPTSPKRVAMTPSETSYFDASVKLNLITQKILYELYSPQIASQNWAHIQKTIRSLASELEEWAQMVIPAGCGTNLGHMAESRQRDQIRLSFHYCSSKLLLTRPCLCRVERRIKNQSTSSVNFDQRAAETCVEAARDMTALLPEVPNPRHIYERGPWWAIVHYIMQALAVFLLEIHFRKEHTMIHKDDISVCARKLLHWLRVLRKTDSLANRAYNVVCRNILDNKVAEIRDLLNYATSSTTEPLHNTRSSTGAPPPSQSAWLAPDLPNPDDYYPAASSEFTAAFQDPSESVDAQHYAHTQFPSGDMGTGSGFMASAGVNPDDSLGLDHDFGMDLSFLPGQMQTPPQMWASPFYHALDNQEFPMLDPLAFQGGGGEAAQGEVEEQEGAAEGETEQQ</sequence>
<dbReference type="PROSITE" id="PS00463">
    <property type="entry name" value="ZN2_CY6_FUNGAL_1"/>
    <property type="match status" value="1"/>
</dbReference>
<dbReference type="GO" id="GO:0000981">
    <property type="term" value="F:DNA-binding transcription factor activity, RNA polymerase II-specific"/>
    <property type="evidence" value="ECO:0007669"/>
    <property type="project" value="InterPro"/>
</dbReference>
<dbReference type="Gene3D" id="4.10.240.10">
    <property type="entry name" value="Zn(2)-C6 fungal-type DNA-binding domain"/>
    <property type="match status" value="1"/>
</dbReference>
<dbReference type="GO" id="GO:0003677">
    <property type="term" value="F:DNA binding"/>
    <property type="evidence" value="ECO:0007669"/>
    <property type="project" value="InterPro"/>
</dbReference>
<dbReference type="SUPFAM" id="SSF57701">
    <property type="entry name" value="Zn2/Cys6 DNA-binding domain"/>
    <property type="match status" value="1"/>
</dbReference>
<dbReference type="CDD" id="cd12148">
    <property type="entry name" value="fungal_TF_MHR"/>
    <property type="match status" value="1"/>
</dbReference>
<dbReference type="Proteomes" id="UP000481861">
    <property type="component" value="Unassembled WGS sequence"/>
</dbReference>
<feature type="region of interest" description="Disordered" evidence="3">
    <location>
        <begin position="1"/>
        <end position="32"/>
    </location>
</feature>
<evidence type="ECO:0000256" key="2">
    <source>
        <dbReference type="ARBA" id="ARBA00023242"/>
    </source>
</evidence>
<reference evidence="5 6" key="1">
    <citation type="submission" date="2020-01" db="EMBL/GenBank/DDBJ databases">
        <authorList>
            <consortium name="DOE Joint Genome Institute"/>
            <person name="Haridas S."/>
            <person name="Albert R."/>
            <person name="Binder M."/>
            <person name="Bloem J."/>
            <person name="Labutti K."/>
            <person name="Salamov A."/>
            <person name="Andreopoulos B."/>
            <person name="Baker S.E."/>
            <person name="Barry K."/>
            <person name="Bills G."/>
            <person name="Bluhm B.H."/>
            <person name="Cannon C."/>
            <person name="Castanera R."/>
            <person name="Culley D.E."/>
            <person name="Daum C."/>
            <person name="Ezra D."/>
            <person name="Gonzalez J.B."/>
            <person name="Henrissat B."/>
            <person name="Kuo A."/>
            <person name="Liang C."/>
            <person name="Lipzen A."/>
            <person name="Lutzoni F."/>
            <person name="Magnuson J."/>
            <person name="Mondo S."/>
            <person name="Nolan M."/>
            <person name="Ohm R."/>
            <person name="Pangilinan J."/>
            <person name="Park H.-J.H."/>
            <person name="Ramirez L."/>
            <person name="Alfaro M."/>
            <person name="Sun H."/>
            <person name="Tritt A."/>
            <person name="Yoshinaga Y."/>
            <person name="Zwiers L.-H.L."/>
            <person name="Turgeon B.G."/>
            <person name="Goodwin S.B."/>
            <person name="Spatafora J.W."/>
            <person name="Crous P.W."/>
            <person name="Grigoriev I.V."/>
        </authorList>
    </citation>
    <scope>NUCLEOTIDE SEQUENCE [LARGE SCALE GENOMIC DNA]</scope>
    <source>
        <strain evidence="5 6">CBS 611.86</strain>
    </source>
</reference>
<dbReference type="EMBL" id="JAADJZ010000020">
    <property type="protein sequence ID" value="KAF2868236.1"/>
    <property type="molecule type" value="Genomic_DNA"/>
</dbReference>
<proteinExistence type="predicted"/>
<evidence type="ECO:0000256" key="1">
    <source>
        <dbReference type="ARBA" id="ARBA00022723"/>
    </source>
</evidence>
<name>A0A7C8M457_9PLEO</name>
<feature type="region of interest" description="Disordered" evidence="3">
    <location>
        <begin position="107"/>
        <end position="161"/>
    </location>
</feature>
<feature type="compositionally biased region" description="Basic and acidic residues" evidence="3">
    <location>
        <begin position="15"/>
        <end position="32"/>
    </location>
</feature>
<dbReference type="GO" id="GO:0008270">
    <property type="term" value="F:zinc ion binding"/>
    <property type="evidence" value="ECO:0007669"/>
    <property type="project" value="InterPro"/>
</dbReference>
<dbReference type="AlphaFoldDB" id="A0A7C8M457"/>
<comment type="caution">
    <text evidence="5">The sequence shown here is derived from an EMBL/GenBank/DDBJ whole genome shotgun (WGS) entry which is preliminary data.</text>
</comment>
<feature type="compositionally biased region" description="Polar residues" evidence="3">
    <location>
        <begin position="730"/>
        <end position="742"/>
    </location>
</feature>
<evidence type="ECO:0000313" key="6">
    <source>
        <dbReference type="Proteomes" id="UP000481861"/>
    </source>
</evidence>
<dbReference type="PANTHER" id="PTHR47654">
    <property type="entry name" value="ZN(II)2CYS6 TRANSCRIPTION FACTOR (EUROFUNG)-RELATED"/>
    <property type="match status" value="1"/>
</dbReference>
<feature type="region of interest" description="Disordered" evidence="3">
    <location>
        <begin position="200"/>
        <end position="236"/>
    </location>
</feature>
<keyword evidence="6" id="KW-1185">Reference proteome</keyword>
<dbReference type="PROSITE" id="PS50048">
    <property type="entry name" value="ZN2_CY6_FUNGAL_2"/>
    <property type="match status" value="1"/>
</dbReference>
<protein>
    <recommendedName>
        <fullName evidence="4">Zn(2)-C6 fungal-type domain-containing protein</fullName>
    </recommendedName>
</protein>
<feature type="compositionally biased region" description="Acidic residues" evidence="3">
    <location>
        <begin position="870"/>
        <end position="885"/>
    </location>
</feature>